<gene>
    <name evidence="12" type="ORF">A3Q56_04539</name>
</gene>
<dbReference type="InterPro" id="IPR011989">
    <property type="entry name" value="ARM-like"/>
</dbReference>
<protein>
    <recommendedName>
        <fullName evidence="10">AP-1 complex subunit gamma</fullName>
    </recommendedName>
</protein>
<evidence type="ECO:0000313" key="12">
    <source>
        <dbReference type="EMBL" id="OAF67723.1"/>
    </source>
</evidence>
<dbReference type="SUPFAM" id="SSF48371">
    <property type="entry name" value="ARM repeat"/>
    <property type="match status" value="1"/>
</dbReference>
<dbReference type="Gene3D" id="2.60.40.1230">
    <property type="match status" value="1"/>
</dbReference>
<dbReference type="GO" id="GO:0006886">
    <property type="term" value="P:intracellular protein transport"/>
    <property type="evidence" value="ECO:0007669"/>
    <property type="project" value="UniProtKB-UniRule"/>
</dbReference>
<dbReference type="Proteomes" id="UP000078046">
    <property type="component" value="Unassembled WGS sequence"/>
</dbReference>
<dbReference type="GO" id="GO:0030121">
    <property type="term" value="C:AP-1 adaptor complex"/>
    <property type="evidence" value="ECO:0007669"/>
    <property type="project" value="InterPro"/>
</dbReference>
<dbReference type="PANTHER" id="PTHR22780">
    <property type="entry name" value="ADAPTIN, ALPHA/GAMMA/EPSILON"/>
    <property type="match status" value="1"/>
</dbReference>
<dbReference type="OrthoDB" id="28053at2759"/>
<evidence type="ECO:0000256" key="3">
    <source>
        <dbReference type="ARBA" id="ARBA00006613"/>
    </source>
</evidence>
<dbReference type="InterPro" id="IPR013041">
    <property type="entry name" value="Clathrin_app_Ig-like_sf"/>
</dbReference>
<evidence type="ECO:0000256" key="10">
    <source>
        <dbReference type="PIRNR" id="PIRNR037094"/>
    </source>
</evidence>
<dbReference type="SMART" id="SM00809">
    <property type="entry name" value="Alpha_adaptinC2"/>
    <property type="match status" value="1"/>
</dbReference>
<dbReference type="PROSITE" id="PS50180">
    <property type="entry name" value="GAE"/>
    <property type="match status" value="1"/>
</dbReference>
<evidence type="ECO:0000256" key="9">
    <source>
        <dbReference type="ARBA" id="ARBA00029433"/>
    </source>
</evidence>
<evidence type="ECO:0000256" key="5">
    <source>
        <dbReference type="ARBA" id="ARBA00022927"/>
    </source>
</evidence>
<keyword evidence="5 10" id="KW-0653">Protein transport</keyword>
<sequence>MSSGPISKLKKKFQSVTKLSDTIREIRLCKTAADEREYVQKECAIIRDYFREENCVYRRRNVGKLLYFYMLGYPAHFGQMECLKLIISNNFGDKKIGYLGIMLLLNDKQVVQLLITNSIKSDLTNTDSPYVVGIAITALANICSADVTRNIASTVLDLIEGGDTYIKKKAILCAVRMVRVLPDIVDVFSPCIFKLINDNNNGVQMATASLIIEILRISKKYADMYEPCIPVLLRNLRTLVQTGSCTSDYTIDSVNDPFLQIKIIEALRWFIISGINQTQNMSDVLTDVITHNDLTSKNSGTAVLYEAITAIMEMNTSSNLRTLAINVMGQFLVNSDPNIKCIALNLLLKVVKIDFRSVQRHRSTILDALRDKEMIVKRYAIELSFAIINSNTVEYIIEELVEFMSKNRDNERLKSDCASGIILVSERHAIDKRWYFRTVAKVLALAGNSIRDEVIASLIQLLNEVPQLQTFATHLLFIESTCETSNFNDFSEIKITPFNPLLKICCWTLGEYGDLLIETQQELKTILPDVYKTKTITEFHILKFIENCLSSKCDDSTKNFIITAAFKLTSRLGSSYSDKINKLISIYKISRVVELQQRSLEYDKIVKVYGSIKNDLLERIPRNITKCNENKIFASETLQNDLITDIDEIHPKILEKEEGLEAKDNKCIPNIQTDILSIFDKLPDIKKYDLSNAAIPDEAQQIYENQDGIIFKILNSILNDKIHIKMYIQNNSNFDISSFNLKIAVPKYLRIELYTGNDTHLQNNVQNMITQSALIYNPNKKKVRLRIQLSYIYRLENITHQFDVDHFT</sequence>
<comment type="similarity">
    <text evidence="3 10">Belongs to the adaptor complexes large subunit family.</text>
</comment>
<accession>A0A177B274</accession>
<evidence type="ECO:0000256" key="4">
    <source>
        <dbReference type="ARBA" id="ARBA00022448"/>
    </source>
</evidence>
<dbReference type="GO" id="GO:0016192">
    <property type="term" value="P:vesicle-mediated transport"/>
    <property type="evidence" value="ECO:0007669"/>
    <property type="project" value="InterPro"/>
</dbReference>
<dbReference type="InterPro" id="IPR008153">
    <property type="entry name" value="GAE_dom"/>
</dbReference>
<feature type="domain" description="GAE" evidence="11">
    <location>
        <begin position="696"/>
        <end position="808"/>
    </location>
</feature>
<proteinExistence type="inferred from homology"/>
<evidence type="ECO:0000256" key="6">
    <source>
        <dbReference type="ARBA" id="ARBA00023034"/>
    </source>
</evidence>
<comment type="subcellular location">
    <subcellularLocation>
        <location evidence="1">Cytoplasmic vesicle membrane</location>
    </subcellularLocation>
    <subcellularLocation>
        <location evidence="9">Endomembrane system</location>
        <topology evidence="9">Peripheral membrane protein</topology>
        <orientation evidence="9">Cytoplasmic side</orientation>
    </subcellularLocation>
    <subcellularLocation>
        <location evidence="2">Golgi apparatus</location>
    </subcellularLocation>
</comment>
<dbReference type="AlphaFoldDB" id="A0A177B274"/>
<keyword evidence="8 10" id="KW-0968">Cytoplasmic vesicle</keyword>
<dbReference type="InterPro" id="IPR008152">
    <property type="entry name" value="Clathrin_a/b/g-adaptin_app_Ig"/>
</dbReference>
<evidence type="ECO:0000256" key="8">
    <source>
        <dbReference type="ARBA" id="ARBA00023329"/>
    </source>
</evidence>
<dbReference type="InterPro" id="IPR050840">
    <property type="entry name" value="Adaptor_Complx_Large_Subunit"/>
</dbReference>
<keyword evidence="4 10" id="KW-0813">Transport</keyword>
<evidence type="ECO:0000256" key="7">
    <source>
        <dbReference type="ARBA" id="ARBA00023136"/>
    </source>
</evidence>
<dbReference type="InterPro" id="IPR016024">
    <property type="entry name" value="ARM-type_fold"/>
</dbReference>
<keyword evidence="6 10" id="KW-0333">Golgi apparatus</keyword>
<dbReference type="EMBL" id="LWCA01000589">
    <property type="protein sequence ID" value="OAF67723.1"/>
    <property type="molecule type" value="Genomic_DNA"/>
</dbReference>
<organism evidence="12 13">
    <name type="scientific">Intoshia linei</name>
    <dbReference type="NCBI Taxonomy" id="1819745"/>
    <lineage>
        <taxon>Eukaryota</taxon>
        <taxon>Metazoa</taxon>
        <taxon>Spiralia</taxon>
        <taxon>Lophotrochozoa</taxon>
        <taxon>Mesozoa</taxon>
        <taxon>Orthonectida</taxon>
        <taxon>Rhopaluridae</taxon>
        <taxon>Intoshia</taxon>
    </lineage>
</organism>
<dbReference type="Pfam" id="PF02883">
    <property type="entry name" value="Alpha_adaptinC2"/>
    <property type="match status" value="1"/>
</dbReference>
<dbReference type="PIRSF" id="PIRSF037094">
    <property type="entry name" value="AP1_complex_gamma"/>
    <property type="match status" value="1"/>
</dbReference>
<dbReference type="Pfam" id="PF01602">
    <property type="entry name" value="Adaptin_N"/>
    <property type="match status" value="1"/>
</dbReference>
<keyword evidence="7 10" id="KW-0472">Membrane</keyword>
<keyword evidence="13" id="KW-1185">Reference proteome</keyword>
<comment type="caution">
    <text evidence="12">The sequence shown here is derived from an EMBL/GenBank/DDBJ whole genome shotgun (WGS) entry which is preliminary data.</text>
</comment>
<dbReference type="SUPFAM" id="SSF49348">
    <property type="entry name" value="Clathrin adaptor appendage domain"/>
    <property type="match status" value="1"/>
</dbReference>
<dbReference type="InterPro" id="IPR017107">
    <property type="entry name" value="AP1_complex_gsu"/>
</dbReference>
<name>A0A177B274_9BILA</name>
<evidence type="ECO:0000313" key="13">
    <source>
        <dbReference type="Proteomes" id="UP000078046"/>
    </source>
</evidence>
<dbReference type="InterPro" id="IPR002553">
    <property type="entry name" value="Clathrin/coatomer_adapt-like_N"/>
</dbReference>
<dbReference type="Gene3D" id="1.25.10.10">
    <property type="entry name" value="Leucine-rich Repeat Variant"/>
    <property type="match status" value="1"/>
</dbReference>
<evidence type="ECO:0000256" key="2">
    <source>
        <dbReference type="ARBA" id="ARBA00004555"/>
    </source>
</evidence>
<evidence type="ECO:0000259" key="11">
    <source>
        <dbReference type="PROSITE" id="PS50180"/>
    </source>
</evidence>
<evidence type="ECO:0000256" key="1">
    <source>
        <dbReference type="ARBA" id="ARBA00004156"/>
    </source>
</evidence>
<reference evidence="12 13" key="1">
    <citation type="submission" date="2016-04" db="EMBL/GenBank/DDBJ databases">
        <title>The genome of Intoshia linei affirms orthonectids as highly simplified spiralians.</title>
        <authorList>
            <person name="Mikhailov K.V."/>
            <person name="Slusarev G.S."/>
            <person name="Nikitin M.A."/>
            <person name="Logacheva M.D."/>
            <person name="Penin A."/>
            <person name="Aleoshin V."/>
            <person name="Panchin Y.V."/>
        </authorList>
    </citation>
    <scope>NUCLEOTIDE SEQUENCE [LARGE SCALE GENOMIC DNA]</scope>
    <source>
        <strain evidence="12">Intl2013</strain>
        <tissue evidence="12">Whole animal</tissue>
    </source>
</reference>